<keyword evidence="7" id="KW-1185">Reference proteome</keyword>
<feature type="binding site" evidence="2">
    <location>
        <position position="263"/>
    </location>
    <ligand>
        <name>FAD</name>
        <dbReference type="ChEBI" id="CHEBI:57692"/>
    </ligand>
</feature>
<dbReference type="InterPro" id="IPR012132">
    <property type="entry name" value="GMC_OxRdtase"/>
</dbReference>
<evidence type="ECO:0000313" key="7">
    <source>
        <dbReference type="Proteomes" id="UP000799537"/>
    </source>
</evidence>
<feature type="signal peptide" evidence="3">
    <location>
        <begin position="1"/>
        <end position="19"/>
    </location>
</feature>
<evidence type="ECO:0000256" key="1">
    <source>
        <dbReference type="ARBA" id="ARBA00010790"/>
    </source>
</evidence>
<dbReference type="OrthoDB" id="269227at2759"/>
<dbReference type="PANTHER" id="PTHR11552">
    <property type="entry name" value="GLUCOSE-METHANOL-CHOLINE GMC OXIDOREDUCTASE"/>
    <property type="match status" value="1"/>
</dbReference>
<dbReference type="Proteomes" id="UP000799537">
    <property type="component" value="Unassembled WGS sequence"/>
</dbReference>
<dbReference type="Gene3D" id="3.50.50.60">
    <property type="entry name" value="FAD/NAD(P)-binding domain"/>
    <property type="match status" value="1"/>
</dbReference>
<dbReference type="InterPro" id="IPR036188">
    <property type="entry name" value="FAD/NAD-bd_sf"/>
</dbReference>
<evidence type="ECO:0000259" key="4">
    <source>
        <dbReference type="Pfam" id="PF00732"/>
    </source>
</evidence>
<accession>A0A6A6CE27</accession>
<keyword evidence="2" id="KW-0274">FAD</keyword>
<comment type="similarity">
    <text evidence="1">Belongs to the GMC oxidoreductase family.</text>
</comment>
<dbReference type="SUPFAM" id="SSF54373">
    <property type="entry name" value="FAD-linked reductases, C-terminal domain"/>
    <property type="match status" value="1"/>
</dbReference>
<dbReference type="InterPro" id="IPR000172">
    <property type="entry name" value="GMC_OxRdtase_N"/>
</dbReference>
<evidence type="ECO:0000313" key="6">
    <source>
        <dbReference type="EMBL" id="KAF2163899.1"/>
    </source>
</evidence>
<keyword evidence="3" id="KW-0732">Signal</keyword>
<evidence type="ECO:0000256" key="2">
    <source>
        <dbReference type="PIRSR" id="PIRSR000137-2"/>
    </source>
</evidence>
<evidence type="ECO:0000256" key="3">
    <source>
        <dbReference type="SAM" id="SignalP"/>
    </source>
</evidence>
<organism evidence="6 7">
    <name type="scientific">Zasmidium cellare ATCC 36951</name>
    <dbReference type="NCBI Taxonomy" id="1080233"/>
    <lineage>
        <taxon>Eukaryota</taxon>
        <taxon>Fungi</taxon>
        <taxon>Dikarya</taxon>
        <taxon>Ascomycota</taxon>
        <taxon>Pezizomycotina</taxon>
        <taxon>Dothideomycetes</taxon>
        <taxon>Dothideomycetidae</taxon>
        <taxon>Mycosphaerellales</taxon>
        <taxon>Mycosphaerellaceae</taxon>
        <taxon>Zasmidium</taxon>
    </lineage>
</organism>
<gene>
    <name evidence="6" type="ORF">M409DRAFT_57010</name>
</gene>
<reference evidence="6" key="1">
    <citation type="journal article" date="2020" name="Stud. Mycol.">
        <title>101 Dothideomycetes genomes: a test case for predicting lifestyles and emergence of pathogens.</title>
        <authorList>
            <person name="Haridas S."/>
            <person name="Albert R."/>
            <person name="Binder M."/>
            <person name="Bloem J."/>
            <person name="Labutti K."/>
            <person name="Salamov A."/>
            <person name="Andreopoulos B."/>
            <person name="Baker S."/>
            <person name="Barry K."/>
            <person name="Bills G."/>
            <person name="Bluhm B."/>
            <person name="Cannon C."/>
            <person name="Castanera R."/>
            <person name="Culley D."/>
            <person name="Daum C."/>
            <person name="Ezra D."/>
            <person name="Gonzalez J."/>
            <person name="Henrissat B."/>
            <person name="Kuo A."/>
            <person name="Liang C."/>
            <person name="Lipzen A."/>
            <person name="Lutzoni F."/>
            <person name="Magnuson J."/>
            <person name="Mondo S."/>
            <person name="Nolan M."/>
            <person name="Ohm R."/>
            <person name="Pangilinan J."/>
            <person name="Park H.-J."/>
            <person name="Ramirez L."/>
            <person name="Alfaro M."/>
            <person name="Sun H."/>
            <person name="Tritt A."/>
            <person name="Yoshinaga Y."/>
            <person name="Zwiers L.-H."/>
            <person name="Turgeon B."/>
            <person name="Goodwin S."/>
            <person name="Spatafora J."/>
            <person name="Crous P."/>
            <person name="Grigoriev I."/>
        </authorList>
    </citation>
    <scope>NUCLEOTIDE SEQUENCE</scope>
    <source>
        <strain evidence="6">ATCC 36951</strain>
    </source>
</reference>
<dbReference type="Pfam" id="PF05199">
    <property type="entry name" value="GMC_oxred_C"/>
    <property type="match status" value="1"/>
</dbReference>
<dbReference type="PIRSF" id="PIRSF000137">
    <property type="entry name" value="Alcohol_oxidase"/>
    <property type="match status" value="1"/>
</dbReference>
<dbReference type="AlphaFoldDB" id="A0A6A6CE27"/>
<proteinExistence type="inferred from homology"/>
<comment type="cofactor">
    <cofactor evidence="2">
        <name>FAD</name>
        <dbReference type="ChEBI" id="CHEBI:57692"/>
    </cofactor>
</comment>
<feature type="domain" description="Glucose-methanol-choline oxidoreductase N-terminal" evidence="4">
    <location>
        <begin position="107"/>
        <end position="356"/>
    </location>
</feature>
<feature type="domain" description="Glucose-methanol-choline oxidoreductase C-terminal" evidence="5">
    <location>
        <begin position="464"/>
        <end position="605"/>
    </location>
</feature>
<evidence type="ECO:0000259" key="5">
    <source>
        <dbReference type="Pfam" id="PF05199"/>
    </source>
</evidence>
<dbReference type="Gene3D" id="3.30.560.10">
    <property type="entry name" value="Glucose Oxidase, domain 3"/>
    <property type="match status" value="1"/>
</dbReference>
<dbReference type="PANTHER" id="PTHR11552:SF100">
    <property type="entry name" value="DEHYDROGENASE, PUTATIVE (AFU_ORTHOLOGUE AFUA_5G00630)-RELATED"/>
    <property type="match status" value="1"/>
</dbReference>
<sequence length="616" mass="66167">MMRAFTTALLAVIAAVTSAAPVEERDLVFDYIVVGSGAGGGPLASRLARANNTVLLIESGDDQGQNYNYSIPGFQASVTQDKQIAWDIFVNHYQDQSRAQRDPKYVPGKGILYPRAGTLGGCVSHNALIWITPHASDWDNIASITGDSSWSSSNMQQYLNKVYEWQPTGPTDPAILLKDNMLVQHLAGGAAVMGLGPDPLAAVTGLGQTLLVDPNNTPGRDSLEGFYQIPLIQRGGTRVSVRDFIVDTVNNGSPLTVRTNAHVTKINFDTTGATPKAIGVDFLDGPHLYRASPLSGAAGTPNTARARKEVIIAGGSYNTVQTLKLSGIGPQAELQSFGINVIKDAPGLGNNMQDRYEIPVNALHPNDFAILDGCTFDAKPHDKCFTQWQNNPSVLGLRGAYGSDGLAAAMAVNSDYADNSDIDLFIFGGPVNFTGYFPRWGDAAVASHKVFSWYTLKAHTRNTAGTVELRSTEPLDTPVINFNYFDTGTTANDADVKDVKALVQAIKMSREANQRYYNYPLAGTNWTEQRPGADVTSDADLEQFVKDQAWGHHACCTAKIGSTSDPSAVLDSEFRVIGVDGLRVVDASVFPRIPGVFIQSAIFMVSEKAADVILNG</sequence>
<dbReference type="GeneID" id="54566754"/>
<dbReference type="InterPro" id="IPR007867">
    <property type="entry name" value="GMC_OxRtase_C"/>
</dbReference>
<dbReference type="Pfam" id="PF00732">
    <property type="entry name" value="GMC_oxred_N"/>
    <property type="match status" value="1"/>
</dbReference>
<dbReference type="GO" id="GO:0050660">
    <property type="term" value="F:flavin adenine dinucleotide binding"/>
    <property type="evidence" value="ECO:0007669"/>
    <property type="project" value="InterPro"/>
</dbReference>
<name>A0A6A6CE27_ZASCE</name>
<dbReference type="EMBL" id="ML993606">
    <property type="protein sequence ID" value="KAF2163899.1"/>
    <property type="molecule type" value="Genomic_DNA"/>
</dbReference>
<keyword evidence="2" id="KW-0285">Flavoprotein</keyword>
<feature type="chain" id="PRO_5025602961" evidence="3">
    <location>
        <begin position="20"/>
        <end position="616"/>
    </location>
</feature>
<dbReference type="RefSeq" id="XP_033664788.1">
    <property type="nucleotide sequence ID" value="XM_033813482.1"/>
</dbReference>
<protein>
    <submittedName>
        <fullName evidence="6">GMC oxidoreductase</fullName>
    </submittedName>
</protein>
<dbReference type="SUPFAM" id="SSF51905">
    <property type="entry name" value="FAD/NAD(P)-binding domain"/>
    <property type="match status" value="1"/>
</dbReference>
<dbReference type="GO" id="GO:0016614">
    <property type="term" value="F:oxidoreductase activity, acting on CH-OH group of donors"/>
    <property type="evidence" value="ECO:0007669"/>
    <property type="project" value="InterPro"/>
</dbReference>